<dbReference type="Pfam" id="PF00990">
    <property type="entry name" value="GGDEF"/>
    <property type="match status" value="2"/>
</dbReference>
<dbReference type="GO" id="GO:0005886">
    <property type="term" value="C:plasma membrane"/>
    <property type="evidence" value="ECO:0007669"/>
    <property type="project" value="TreeGrafter"/>
</dbReference>
<feature type="compositionally biased region" description="Basic and acidic residues" evidence="3">
    <location>
        <begin position="328"/>
        <end position="337"/>
    </location>
</feature>
<evidence type="ECO:0000256" key="3">
    <source>
        <dbReference type="SAM" id="MobiDB-lite"/>
    </source>
</evidence>
<protein>
    <recommendedName>
        <fullName evidence="1">diguanylate cyclase</fullName>
        <ecNumber evidence="1">2.7.7.65</ecNumber>
    </recommendedName>
</protein>
<evidence type="ECO:0000256" key="4">
    <source>
        <dbReference type="SAM" id="Phobius"/>
    </source>
</evidence>
<evidence type="ECO:0000256" key="2">
    <source>
        <dbReference type="ARBA" id="ARBA00034247"/>
    </source>
</evidence>
<dbReference type="InterPro" id="IPR000160">
    <property type="entry name" value="GGDEF_dom"/>
</dbReference>
<dbReference type="SUPFAM" id="SSF55073">
    <property type="entry name" value="Nucleotide cyclase"/>
    <property type="match status" value="1"/>
</dbReference>
<dbReference type="PROSITE" id="PS50887">
    <property type="entry name" value="GGDEF"/>
    <property type="match status" value="1"/>
</dbReference>
<dbReference type="OrthoDB" id="9812260at2"/>
<dbReference type="RefSeq" id="WP_008488241.1">
    <property type="nucleotide sequence ID" value="NZ_AMRG01000005.1"/>
</dbReference>
<keyword evidence="4" id="KW-0472">Membrane</keyword>
<dbReference type="PANTHER" id="PTHR45138:SF9">
    <property type="entry name" value="DIGUANYLATE CYCLASE DGCM-RELATED"/>
    <property type="match status" value="1"/>
</dbReference>
<dbReference type="PATRIC" id="fig|740709.3.peg.1122"/>
<dbReference type="CDD" id="cd01949">
    <property type="entry name" value="GGDEF"/>
    <property type="match status" value="1"/>
</dbReference>
<name>K2KPV3_9GAMM</name>
<keyword evidence="4" id="KW-1133">Transmembrane helix</keyword>
<dbReference type="InterPro" id="IPR029787">
    <property type="entry name" value="Nucleotide_cyclase"/>
</dbReference>
<keyword evidence="7" id="KW-1185">Reference proteome</keyword>
<dbReference type="SMART" id="SM00267">
    <property type="entry name" value="GGDEF"/>
    <property type="match status" value="1"/>
</dbReference>
<feature type="transmembrane region" description="Helical" evidence="4">
    <location>
        <begin position="53"/>
        <end position="71"/>
    </location>
</feature>
<dbReference type="Gene3D" id="3.30.70.270">
    <property type="match status" value="1"/>
</dbReference>
<feature type="transmembrane region" description="Helical" evidence="4">
    <location>
        <begin position="83"/>
        <end position="101"/>
    </location>
</feature>
<evidence type="ECO:0000313" key="7">
    <source>
        <dbReference type="Proteomes" id="UP000014115"/>
    </source>
</evidence>
<dbReference type="EMBL" id="AMRG01000005">
    <property type="protein sequence ID" value="EKE84499.1"/>
    <property type="molecule type" value="Genomic_DNA"/>
</dbReference>
<dbReference type="eggNOG" id="COG2199">
    <property type="taxonomic scope" value="Bacteria"/>
</dbReference>
<feature type="transmembrane region" description="Helical" evidence="4">
    <location>
        <begin position="113"/>
        <end position="131"/>
    </location>
</feature>
<organism evidence="6 7">
    <name type="scientific">Idiomarina xiamenensis 10-D-4</name>
    <dbReference type="NCBI Taxonomy" id="740709"/>
    <lineage>
        <taxon>Bacteria</taxon>
        <taxon>Pseudomonadati</taxon>
        <taxon>Pseudomonadota</taxon>
        <taxon>Gammaproteobacteria</taxon>
        <taxon>Alteromonadales</taxon>
        <taxon>Idiomarinaceae</taxon>
        <taxon>Idiomarina</taxon>
    </lineage>
</organism>
<gene>
    <name evidence="6" type="ORF">A10D4_05507</name>
</gene>
<reference evidence="6 7" key="1">
    <citation type="journal article" date="2012" name="J. Bacteriol.">
        <title>Genome Sequence of Idiomarina xiamenensis Type Strain 10-D-4.</title>
        <authorList>
            <person name="Lai Q."/>
            <person name="Wang L."/>
            <person name="Wang W."/>
            <person name="Shao Z."/>
        </authorList>
    </citation>
    <scope>NUCLEOTIDE SEQUENCE [LARGE SCALE GENOMIC DNA]</scope>
    <source>
        <strain evidence="6 7">10-D-4</strain>
    </source>
</reference>
<dbReference type="EC" id="2.7.7.65" evidence="1"/>
<evidence type="ECO:0000256" key="1">
    <source>
        <dbReference type="ARBA" id="ARBA00012528"/>
    </source>
</evidence>
<comment type="caution">
    <text evidence="6">The sequence shown here is derived from an EMBL/GenBank/DDBJ whole genome shotgun (WGS) entry which is preliminary data.</text>
</comment>
<feature type="transmembrane region" description="Helical" evidence="4">
    <location>
        <begin position="178"/>
        <end position="196"/>
    </location>
</feature>
<dbReference type="GO" id="GO:0043709">
    <property type="term" value="P:cell adhesion involved in single-species biofilm formation"/>
    <property type="evidence" value="ECO:0007669"/>
    <property type="project" value="TreeGrafter"/>
</dbReference>
<feature type="transmembrane region" description="Helical" evidence="4">
    <location>
        <begin position="27"/>
        <end position="46"/>
    </location>
</feature>
<feature type="transmembrane region" description="Helical" evidence="4">
    <location>
        <begin position="151"/>
        <end position="171"/>
    </location>
</feature>
<accession>K2KPV3</accession>
<keyword evidence="4" id="KW-0812">Transmembrane</keyword>
<dbReference type="Proteomes" id="UP000014115">
    <property type="component" value="Unassembled WGS sequence"/>
</dbReference>
<comment type="catalytic activity">
    <reaction evidence="2">
        <text>2 GTP = 3',3'-c-di-GMP + 2 diphosphate</text>
        <dbReference type="Rhea" id="RHEA:24898"/>
        <dbReference type="ChEBI" id="CHEBI:33019"/>
        <dbReference type="ChEBI" id="CHEBI:37565"/>
        <dbReference type="ChEBI" id="CHEBI:58805"/>
        <dbReference type="EC" id="2.7.7.65"/>
    </reaction>
</comment>
<feature type="region of interest" description="Disordered" evidence="3">
    <location>
        <begin position="328"/>
        <end position="354"/>
    </location>
</feature>
<proteinExistence type="predicted"/>
<dbReference type="GO" id="GO:0052621">
    <property type="term" value="F:diguanylate cyclase activity"/>
    <property type="evidence" value="ECO:0007669"/>
    <property type="project" value="UniProtKB-EC"/>
</dbReference>
<dbReference type="GO" id="GO:1902201">
    <property type="term" value="P:negative regulation of bacterial-type flagellum-dependent cell motility"/>
    <property type="evidence" value="ECO:0007669"/>
    <property type="project" value="TreeGrafter"/>
</dbReference>
<dbReference type="PANTHER" id="PTHR45138">
    <property type="entry name" value="REGULATORY COMPONENTS OF SENSORY TRANSDUCTION SYSTEM"/>
    <property type="match status" value="1"/>
</dbReference>
<dbReference type="InterPro" id="IPR050469">
    <property type="entry name" value="Diguanylate_Cyclase"/>
</dbReference>
<feature type="domain" description="GGDEF" evidence="5">
    <location>
        <begin position="246"/>
        <end position="400"/>
    </location>
</feature>
<dbReference type="AlphaFoldDB" id="K2KPV3"/>
<dbReference type="NCBIfam" id="TIGR00254">
    <property type="entry name" value="GGDEF"/>
    <property type="match status" value="2"/>
</dbReference>
<dbReference type="InterPro" id="IPR043128">
    <property type="entry name" value="Rev_trsase/Diguanyl_cyclase"/>
</dbReference>
<feature type="transmembrane region" description="Helical" evidence="4">
    <location>
        <begin position="202"/>
        <end position="225"/>
    </location>
</feature>
<sequence length="400" mass="45010">MAFAPVLPLLCWLLALCFAPQWLQQFPLPIPASLYWAMGFVALLAGILRQWSWLYWLAWLAGIYLTIQSGLQRPLSEPGVLALYQALPVWITLSAIALNVFSLPPLLTWRGALLATVIAFSPCLLLFQVLATPFSLINPATWFPAGLAYRHALWVVIVAVAVIWIAVLRYHDSGARDWSRFSAWFACLAFLTVIELPPASAWAMLVSIVSLLMALLLQLLHLAYIDELTGLPQRRALLSQLAHLGKRSAVTMLDVDHFKRFNDTHGHDVGDQVLRLLGRILQSGRGFKAYRYGGEEFTLVFRHAQRDKIQQTLDEVRQQVADYPLRVREAKRDDKSRSSKQQARKRRGQAQAGGKTLRITISLGCAIRQPGEHTEQLLKRADEALYQAKKAGRNRVSMAK</sequence>
<evidence type="ECO:0000313" key="6">
    <source>
        <dbReference type="EMBL" id="EKE84499.1"/>
    </source>
</evidence>
<dbReference type="STRING" id="740709.A10D4_05507"/>
<evidence type="ECO:0000259" key="5">
    <source>
        <dbReference type="PROSITE" id="PS50887"/>
    </source>
</evidence>